<feature type="transmembrane region" description="Helical" evidence="6">
    <location>
        <begin position="231"/>
        <end position="251"/>
    </location>
</feature>
<dbReference type="InterPro" id="IPR004358">
    <property type="entry name" value="Sig_transdc_His_kin-like_C"/>
</dbReference>
<proteinExistence type="predicted"/>
<evidence type="ECO:0000259" key="10">
    <source>
        <dbReference type="PROSITE" id="PS50113"/>
    </source>
</evidence>
<keyword evidence="6" id="KW-0472">Membrane</keyword>
<dbReference type="SMART" id="SM00387">
    <property type="entry name" value="HATPase_c"/>
    <property type="match status" value="1"/>
</dbReference>
<feature type="transmembrane region" description="Helical" evidence="6">
    <location>
        <begin position="139"/>
        <end position="158"/>
    </location>
</feature>
<keyword evidence="6" id="KW-1133">Transmembrane helix</keyword>
<feature type="domain" description="Histidine kinase" evidence="7">
    <location>
        <begin position="657"/>
        <end position="875"/>
    </location>
</feature>
<evidence type="ECO:0000259" key="8">
    <source>
        <dbReference type="PROSITE" id="PS50110"/>
    </source>
</evidence>
<dbReference type="Proteomes" id="UP000464178">
    <property type="component" value="Chromosome"/>
</dbReference>
<dbReference type="RefSeq" id="WP_162670254.1">
    <property type="nucleotide sequence ID" value="NZ_LR593886.1"/>
</dbReference>
<dbReference type="KEGG" id="gms:SOIL9_18140"/>
<keyword evidence="3 4" id="KW-0597">Phosphoprotein</keyword>
<evidence type="ECO:0000256" key="1">
    <source>
        <dbReference type="ARBA" id="ARBA00000085"/>
    </source>
</evidence>
<feature type="transmembrane region" description="Helical" evidence="6">
    <location>
        <begin position="98"/>
        <end position="119"/>
    </location>
</feature>
<dbReference type="InterPro" id="IPR003661">
    <property type="entry name" value="HisK_dim/P_dom"/>
</dbReference>
<dbReference type="NCBIfam" id="TIGR00229">
    <property type="entry name" value="sensory_box"/>
    <property type="match status" value="1"/>
</dbReference>
<dbReference type="CDD" id="cd00082">
    <property type="entry name" value="HisKA"/>
    <property type="match status" value="1"/>
</dbReference>
<dbReference type="InterPro" id="IPR000014">
    <property type="entry name" value="PAS"/>
</dbReference>
<dbReference type="InterPro" id="IPR011006">
    <property type="entry name" value="CheY-like_superfamily"/>
</dbReference>
<dbReference type="CDD" id="cd00130">
    <property type="entry name" value="PAS"/>
    <property type="match status" value="1"/>
</dbReference>
<dbReference type="SUPFAM" id="SSF47384">
    <property type="entry name" value="Homodimeric domain of signal transducing histidine kinase"/>
    <property type="match status" value="1"/>
</dbReference>
<dbReference type="AlphaFoldDB" id="A0A6P2D8T0"/>
<evidence type="ECO:0000256" key="5">
    <source>
        <dbReference type="SAM" id="MobiDB-lite"/>
    </source>
</evidence>
<feature type="domain" description="PAC" evidence="10">
    <location>
        <begin position="591"/>
        <end position="644"/>
    </location>
</feature>
<dbReference type="InterPro" id="IPR003594">
    <property type="entry name" value="HATPase_dom"/>
</dbReference>
<dbReference type="InterPro" id="IPR000700">
    <property type="entry name" value="PAS-assoc_C"/>
</dbReference>
<dbReference type="SMART" id="SM00388">
    <property type="entry name" value="HisKA"/>
    <property type="match status" value="1"/>
</dbReference>
<evidence type="ECO:0000256" key="2">
    <source>
        <dbReference type="ARBA" id="ARBA00012438"/>
    </source>
</evidence>
<dbReference type="Pfam" id="PF08448">
    <property type="entry name" value="PAS_4"/>
    <property type="match status" value="1"/>
</dbReference>
<dbReference type="EC" id="2.7.13.3" evidence="2"/>
<dbReference type="InterPro" id="IPR036890">
    <property type="entry name" value="HATPase_C_sf"/>
</dbReference>
<dbReference type="EMBL" id="LR593886">
    <property type="protein sequence ID" value="VTR95900.1"/>
    <property type="molecule type" value="Genomic_DNA"/>
</dbReference>
<gene>
    <name evidence="11" type="ORF">SOIL9_18140</name>
</gene>
<dbReference type="PRINTS" id="PR00344">
    <property type="entry name" value="BCTRLSENSOR"/>
</dbReference>
<dbReference type="InterPro" id="IPR001789">
    <property type="entry name" value="Sig_transdc_resp-reg_receiver"/>
</dbReference>
<keyword evidence="11" id="KW-0808">Transferase</keyword>
<dbReference type="SMART" id="SM00448">
    <property type="entry name" value="REC"/>
    <property type="match status" value="1"/>
</dbReference>
<dbReference type="SUPFAM" id="SSF55874">
    <property type="entry name" value="ATPase domain of HSP90 chaperone/DNA topoisomerase II/histidine kinase"/>
    <property type="match status" value="1"/>
</dbReference>
<feature type="domain" description="Response regulatory" evidence="8">
    <location>
        <begin position="896"/>
        <end position="1011"/>
    </location>
</feature>
<feature type="modified residue" description="4-aspartylphosphate" evidence="4">
    <location>
        <position position="947"/>
    </location>
</feature>
<feature type="transmembrane region" description="Helical" evidence="6">
    <location>
        <begin position="201"/>
        <end position="219"/>
    </location>
</feature>
<name>A0A6P2D8T0_9BACT</name>
<reference evidence="11 12" key="1">
    <citation type="submission" date="2019-05" db="EMBL/GenBank/DDBJ databases">
        <authorList>
            <consortium name="Science for Life Laboratories"/>
        </authorList>
    </citation>
    <scope>NUCLEOTIDE SEQUENCE [LARGE SCALE GENOMIC DNA]</scope>
    <source>
        <strain evidence="11">Soil9</strain>
    </source>
</reference>
<dbReference type="PANTHER" id="PTHR43065:SF42">
    <property type="entry name" value="TWO-COMPONENT SENSOR PPRA"/>
    <property type="match status" value="1"/>
</dbReference>
<dbReference type="InterPro" id="IPR036097">
    <property type="entry name" value="HisK_dim/P_sf"/>
</dbReference>
<dbReference type="Pfam" id="PF00072">
    <property type="entry name" value="Response_reg"/>
    <property type="match status" value="1"/>
</dbReference>
<dbReference type="Gene3D" id="3.30.450.20">
    <property type="entry name" value="PAS domain"/>
    <property type="match status" value="1"/>
</dbReference>
<evidence type="ECO:0000313" key="12">
    <source>
        <dbReference type="Proteomes" id="UP000464178"/>
    </source>
</evidence>
<accession>A0A6P2D8T0</accession>
<evidence type="ECO:0000256" key="3">
    <source>
        <dbReference type="ARBA" id="ARBA00022553"/>
    </source>
</evidence>
<dbReference type="PROSITE" id="PS50113">
    <property type="entry name" value="PAC"/>
    <property type="match status" value="1"/>
</dbReference>
<dbReference type="SUPFAM" id="SSF55785">
    <property type="entry name" value="PYP-like sensor domain (PAS domain)"/>
    <property type="match status" value="1"/>
</dbReference>
<dbReference type="Pfam" id="PF00512">
    <property type="entry name" value="HisKA"/>
    <property type="match status" value="1"/>
</dbReference>
<dbReference type="InterPro" id="IPR013656">
    <property type="entry name" value="PAS_4"/>
</dbReference>
<dbReference type="PROSITE" id="PS50109">
    <property type="entry name" value="HIS_KIN"/>
    <property type="match status" value="1"/>
</dbReference>
<evidence type="ECO:0000313" key="11">
    <source>
        <dbReference type="EMBL" id="VTR95900.1"/>
    </source>
</evidence>
<feature type="transmembrane region" description="Helical" evidence="6">
    <location>
        <begin position="69"/>
        <end position="86"/>
    </location>
</feature>
<feature type="domain" description="PAS" evidence="9">
    <location>
        <begin position="520"/>
        <end position="590"/>
    </location>
</feature>
<dbReference type="SMART" id="SM00091">
    <property type="entry name" value="PAS"/>
    <property type="match status" value="1"/>
</dbReference>
<evidence type="ECO:0000256" key="4">
    <source>
        <dbReference type="PROSITE-ProRule" id="PRU00169"/>
    </source>
</evidence>
<dbReference type="PROSITE" id="PS50110">
    <property type="entry name" value="RESPONSE_REGULATORY"/>
    <property type="match status" value="1"/>
</dbReference>
<dbReference type="InterPro" id="IPR035965">
    <property type="entry name" value="PAS-like_dom_sf"/>
</dbReference>
<sequence>MIRERATPDATASGADTGGGDPSESRAWRYALTTSGWFLCALGALGLFAWTCGEQDYLQIEPTRPPLHYNGSFGFLLWGGGYLALVRGRVRLARGCAAGLLPTGALIFLASVPGAGFRIDDWLFTPSRYATPAGPGGSAPGTGIGFCCAALAIVLAALRGHRLLQAIGGTLIGVILVLGAPFALVTIRASGLMFIPSGPSLLGIAGVWAGGLALLTSGFRRGTPPVVLGHIVPLGFGGAGAVLTVALWLILQAEQEERIQRQVQFEAAHIQRLVLERVPTEMNLLVELAERWPAIRANEDMPPQMKLDGGNYLGQVPGCIGVARVDDQNRVVWIESGALRPGTFESLGGGEALARAAASGQVAMVRPPRSYWRGQRVMLLFAPGRAKAADGGMVSVISVQQFYANVLNANASAGYGVTLSEGEEEVFTRYAAQPGAGGRWSQSLPINFRGHEWRLTVWPTPDALARENLALPRLALLVGFLTTALLALAAHLAQTARRRTFALENEVRERKLAEHAMRLSEEKYRTLIENLGQGIFLQDHEHRFVAANAQFCKSAGRAEAEIIGSTETDLYDADRAHAHAEEVRTVLAEGRSVESETEALAGERRTCVRRVLTPVRDAAGRTTGVLGICWDVTEQRRLEAHVHQASKMDAIGQLAGGIAHDFNNLLTVILGNLEMMLTDLAPEHPDHALVSSAQSAAVRAAALTQRLLGFSRRHQLDWRPTNLNGIVSEVVGLLQRTIDPLTRIETHLGSDLWAVHADPTQLNQVLMNLCINARDAIGGAGQITIETESITVADGPPAKRGDFVCLRVTDTGAGMAPEVKARIYEPFFTTKDVGKGTGLGLAMVFAIVRQHKGWIDCHSEIGAGTRFDIYLPRSEASKVVAAPASLPPSTRIGKETVLVVDDEELIRKLAVMTLQARGYCVLQASDGKEAVELYAKERDRIDLVLLDLTMPVLSGREAFRQLLDLNPRVKVIFASGYAAEQLSDLEKEHMVGFVKKPYRPNELILAVEEAFPWRSGGHLNKPILPDACTPPAVAVA</sequence>
<organism evidence="11 12">
    <name type="scientific">Gemmata massiliana</name>
    <dbReference type="NCBI Taxonomy" id="1210884"/>
    <lineage>
        <taxon>Bacteria</taxon>
        <taxon>Pseudomonadati</taxon>
        <taxon>Planctomycetota</taxon>
        <taxon>Planctomycetia</taxon>
        <taxon>Gemmatales</taxon>
        <taxon>Gemmataceae</taxon>
        <taxon>Gemmata</taxon>
    </lineage>
</organism>
<dbReference type="Gene3D" id="3.40.50.2300">
    <property type="match status" value="1"/>
</dbReference>
<evidence type="ECO:0000259" key="9">
    <source>
        <dbReference type="PROSITE" id="PS50112"/>
    </source>
</evidence>
<keyword evidence="6" id="KW-0812">Transmembrane</keyword>
<feature type="transmembrane region" description="Helical" evidence="6">
    <location>
        <begin position="30"/>
        <end position="49"/>
    </location>
</feature>
<comment type="catalytic activity">
    <reaction evidence="1">
        <text>ATP + protein L-histidine = ADP + protein N-phospho-L-histidine.</text>
        <dbReference type="EC" id="2.7.13.3"/>
    </reaction>
</comment>
<dbReference type="GO" id="GO:0000155">
    <property type="term" value="F:phosphorelay sensor kinase activity"/>
    <property type="evidence" value="ECO:0007669"/>
    <property type="project" value="InterPro"/>
</dbReference>
<evidence type="ECO:0000259" key="7">
    <source>
        <dbReference type="PROSITE" id="PS50109"/>
    </source>
</evidence>
<keyword evidence="12" id="KW-1185">Reference proteome</keyword>
<dbReference type="PANTHER" id="PTHR43065">
    <property type="entry name" value="SENSOR HISTIDINE KINASE"/>
    <property type="match status" value="1"/>
</dbReference>
<feature type="transmembrane region" description="Helical" evidence="6">
    <location>
        <begin position="170"/>
        <end position="195"/>
    </location>
</feature>
<dbReference type="Pfam" id="PF02518">
    <property type="entry name" value="HATPase_c"/>
    <property type="match status" value="1"/>
</dbReference>
<protein>
    <recommendedName>
        <fullName evidence="2">histidine kinase</fullName>
        <ecNumber evidence="2">2.7.13.3</ecNumber>
    </recommendedName>
</protein>
<dbReference type="InterPro" id="IPR005467">
    <property type="entry name" value="His_kinase_dom"/>
</dbReference>
<keyword evidence="11" id="KW-0418">Kinase</keyword>
<feature type="region of interest" description="Disordered" evidence="5">
    <location>
        <begin position="1"/>
        <end position="22"/>
    </location>
</feature>
<dbReference type="Gene3D" id="1.10.287.130">
    <property type="match status" value="1"/>
</dbReference>
<dbReference type="SUPFAM" id="SSF52172">
    <property type="entry name" value="CheY-like"/>
    <property type="match status" value="1"/>
</dbReference>
<dbReference type="PROSITE" id="PS50112">
    <property type="entry name" value="PAS"/>
    <property type="match status" value="1"/>
</dbReference>
<evidence type="ECO:0000256" key="6">
    <source>
        <dbReference type="SAM" id="Phobius"/>
    </source>
</evidence>
<dbReference type="Gene3D" id="3.30.565.10">
    <property type="entry name" value="Histidine kinase-like ATPase, C-terminal domain"/>
    <property type="match status" value="1"/>
</dbReference>